<accession>A0AA39VS10</accession>
<name>A0AA39VS10_ACESA</name>
<gene>
    <name evidence="2" type="ORF">LWI29_034655</name>
</gene>
<feature type="compositionally biased region" description="Low complexity" evidence="1">
    <location>
        <begin position="158"/>
        <end position="169"/>
    </location>
</feature>
<proteinExistence type="predicted"/>
<evidence type="ECO:0000256" key="1">
    <source>
        <dbReference type="SAM" id="MobiDB-lite"/>
    </source>
</evidence>
<dbReference type="AlphaFoldDB" id="A0AA39VS10"/>
<reference evidence="2" key="1">
    <citation type="journal article" date="2022" name="Plant J.">
        <title>Strategies of tolerance reflected in two North American maple genomes.</title>
        <authorList>
            <person name="McEvoy S.L."/>
            <person name="Sezen U.U."/>
            <person name="Trouern-Trend A."/>
            <person name="McMahon S.M."/>
            <person name="Schaberg P.G."/>
            <person name="Yang J."/>
            <person name="Wegrzyn J.L."/>
            <person name="Swenson N.G."/>
        </authorList>
    </citation>
    <scope>NUCLEOTIDE SEQUENCE</scope>
    <source>
        <strain evidence="2">NS2018</strain>
    </source>
</reference>
<keyword evidence="3" id="KW-1185">Reference proteome</keyword>
<organism evidence="2 3">
    <name type="scientific">Acer saccharum</name>
    <name type="common">Sugar maple</name>
    <dbReference type="NCBI Taxonomy" id="4024"/>
    <lineage>
        <taxon>Eukaryota</taxon>
        <taxon>Viridiplantae</taxon>
        <taxon>Streptophyta</taxon>
        <taxon>Embryophyta</taxon>
        <taxon>Tracheophyta</taxon>
        <taxon>Spermatophyta</taxon>
        <taxon>Magnoliopsida</taxon>
        <taxon>eudicotyledons</taxon>
        <taxon>Gunneridae</taxon>
        <taxon>Pentapetalae</taxon>
        <taxon>rosids</taxon>
        <taxon>malvids</taxon>
        <taxon>Sapindales</taxon>
        <taxon>Sapindaceae</taxon>
        <taxon>Hippocastanoideae</taxon>
        <taxon>Acereae</taxon>
        <taxon>Acer</taxon>
    </lineage>
</organism>
<evidence type="ECO:0000313" key="3">
    <source>
        <dbReference type="Proteomes" id="UP001168877"/>
    </source>
</evidence>
<evidence type="ECO:0000313" key="2">
    <source>
        <dbReference type="EMBL" id="KAK0588118.1"/>
    </source>
</evidence>
<dbReference type="PANTHER" id="PTHR46328:SF35">
    <property type="entry name" value="PROTEIN FAR1-RELATED SEQUENCE 5-LIKE"/>
    <property type="match status" value="1"/>
</dbReference>
<dbReference type="PANTHER" id="PTHR46328">
    <property type="entry name" value="FAR-RED IMPAIRED RESPONSIVE (FAR1) FAMILY PROTEIN-RELATED"/>
    <property type="match status" value="1"/>
</dbReference>
<feature type="region of interest" description="Disordered" evidence="1">
    <location>
        <begin position="156"/>
        <end position="185"/>
    </location>
</feature>
<dbReference type="EMBL" id="JAUESC010000382">
    <property type="protein sequence ID" value="KAK0588118.1"/>
    <property type="molecule type" value="Genomic_DNA"/>
</dbReference>
<reference evidence="2" key="2">
    <citation type="submission" date="2023-06" db="EMBL/GenBank/DDBJ databases">
        <authorList>
            <person name="Swenson N.G."/>
            <person name="Wegrzyn J.L."/>
            <person name="Mcevoy S.L."/>
        </authorList>
    </citation>
    <scope>NUCLEOTIDE SEQUENCE</scope>
    <source>
        <strain evidence="2">NS2018</strain>
        <tissue evidence="2">Leaf</tissue>
    </source>
</reference>
<protein>
    <submittedName>
        <fullName evidence="2">Uncharacterized protein</fullName>
    </submittedName>
</protein>
<dbReference type="Proteomes" id="UP001168877">
    <property type="component" value="Unassembled WGS sequence"/>
</dbReference>
<sequence>MLVNITQENTQAHAFPKCVSELALASSSNLSFFESGSRLLQIRSWFGPKLVFTSSSKLVFFKYEVGSSPLQIEVGSKSSPSAQLVLVFNSILLFASTGSSSVLHLVNWFDSSIWSSNLLHLCYLKNYSAVFKGAWRFRQPARQHFLLLSMGNGKEHPSTLTPSSSNPSSVEFNRDRPNPQETEDCSSWTCQNVEIDGDIDGDDMIEEPKKGMEFNSLEDLLSYYKSYGKKCGFGVITKRTERGED</sequence>
<comment type="caution">
    <text evidence="2">The sequence shown here is derived from an EMBL/GenBank/DDBJ whole genome shotgun (WGS) entry which is preliminary data.</text>
</comment>